<protein>
    <submittedName>
        <fullName evidence="1">Uncharacterized protein</fullName>
    </submittedName>
</protein>
<name>A0A177B427_9BILA</name>
<dbReference type="PANTHER" id="PTHR46114">
    <property type="entry name" value="APPLE DOMAIN-CONTAINING PROTEIN"/>
    <property type="match status" value="1"/>
</dbReference>
<organism evidence="1 2">
    <name type="scientific">Intoshia linei</name>
    <dbReference type="NCBI Taxonomy" id="1819745"/>
    <lineage>
        <taxon>Eukaryota</taxon>
        <taxon>Metazoa</taxon>
        <taxon>Spiralia</taxon>
        <taxon>Lophotrochozoa</taxon>
        <taxon>Mesozoa</taxon>
        <taxon>Orthonectida</taxon>
        <taxon>Rhopaluridae</taxon>
        <taxon>Intoshia</taxon>
    </lineage>
</organism>
<dbReference type="AlphaFoldDB" id="A0A177B427"/>
<dbReference type="PANTHER" id="PTHR46114:SF1">
    <property type="entry name" value="ZAD DOMAIN-CONTAINING PROTEIN"/>
    <property type="match status" value="1"/>
</dbReference>
<reference evidence="1 2" key="1">
    <citation type="submission" date="2016-04" db="EMBL/GenBank/DDBJ databases">
        <title>The genome of Intoshia linei affirms orthonectids as highly simplified spiralians.</title>
        <authorList>
            <person name="Mikhailov K.V."/>
            <person name="Slusarev G.S."/>
            <person name="Nikitin M.A."/>
            <person name="Logacheva M.D."/>
            <person name="Penin A."/>
            <person name="Aleoshin V."/>
            <person name="Panchin Y.V."/>
        </authorList>
    </citation>
    <scope>NUCLEOTIDE SEQUENCE [LARGE SCALE GENOMIC DNA]</scope>
    <source>
        <strain evidence="1">Intl2013</strain>
        <tissue evidence="1">Whole animal</tissue>
    </source>
</reference>
<dbReference type="Proteomes" id="UP000078046">
    <property type="component" value="Unassembled WGS sequence"/>
</dbReference>
<evidence type="ECO:0000313" key="2">
    <source>
        <dbReference type="Proteomes" id="UP000078046"/>
    </source>
</evidence>
<dbReference type="EMBL" id="LWCA01000349">
    <property type="protein sequence ID" value="OAF69025.1"/>
    <property type="molecule type" value="Genomic_DNA"/>
</dbReference>
<gene>
    <name evidence="1" type="ORF">A3Q56_03227</name>
</gene>
<keyword evidence="2" id="KW-1185">Reference proteome</keyword>
<comment type="caution">
    <text evidence="1">The sequence shown here is derived from an EMBL/GenBank/DDBJ whole genome shotgun (WGS) entry which is preliminary data.</text>
</comment>
<accession>A0A177B427</accession>
<dbReference type="OrthoDB" id="6147016at2759"/>
<evidence type="ECO:0000313" key="1">
    <source>
        <dbReference type="EMBL" id="OAF69025.1"/>
    </source>
</evidence>
<proteinExistence type="predicted"/>
<sequence>MPIKPLHVKLGLARQFLCALQKLPNGIKTINQHVKQILYFLSDLKLLNGVVNGPELRLLFKSTTLADSFSIDQKDAWLAFKDVCTNFLIIRTSYNGTYIQKMMKAFKKMGCVLSPKMHYF</sequence>